<gene>
    <name evidence="1" type="ORF">phiE142_158</name>
</gene>
<dbReference type="Proteomes" id="UP000225892">
    <property type="component" value="Segment"/>
</dbReference>
<protein>
    <submittedName>
        <fullName evidence="1">Uncharacterized protein</fullName>
    </submittedName>
</protein>
<accession>A0A0U4JNG5</accession>
<reference evidence="1 2" key="1">
    <citation type="submission" date="2015-12" db="EMBL/GenBank/DDBJ databases">
        <title>Complete genome analysis of a novel virulent bacteriophage, phiE142, a potential biocontrol agent in the combat pathogenic bacteria in food chain.</title>
        <authorList>
            <person name="Amarillas L."/>
            <person name="Leon-Felix J."/>
        </authorList>
    </citation>
    <scope>NUCLEOTIDE SEQUENCE [LARGE SCALE GENOMIC DNA]</scope>
</reference>
<dbReference type="EMBL" id="KU255730">
    <property type="protein sequence ID" value="ALY07963.1"/>
    <property type="molecule type" value="Genomic_DNA"/>
</dbReference>
<keyword evidence="2" id="KW-1185">Reference proteome</keyword>
<evidence type="ECO:0000313" key="2">
    <source>
        <dbReference type="Proteomes" id="UP000225892"/>
    </source>
</evidence>
<organism evidence="1 2">
    <name type="scientific">Escherichia phage phiE142</name>
    <dbReference type="NCBI Taxonomy" id="1777059"/>
    <lineage>
        <taxon>Viruses</taxon>
        <taxon>Duplodnaviria</taxon>
        <taxon>Heunggongvirae</taxon>
        <taxon>Uroviricota</taxon>
        <taxon>Caudoviricetes</taxon>
        <taxon>Pantevenvirales</taxon>
        <taxon>Straboviridae</taxon>
        <taxon>Carettavirus</taxon>
        <taxon>Carettavirus e142</taxon>
    </lineage>
</organism>
<name>A0A0U4JNG5_9CAUD</name>
<sequence length="176" mass="19489">MSPINEKNVMSLYTELNKKSEESAETIFKNVQKRILEKMYNAAAKGEKSCQFPMRCSSDLCANTIEWLESEGLTVKKNPATSIDSESYISISWDKPQVEEKDGDWVVDVKTSDGGRSVEVSAVVKGTHEQRSWGCGGEEKEIVLSVIARSTSNKIAQSIIYAACIEAGKICKIKNK</sequence>
<evidence type="ECO:0000313" key="1">
    <source>
        <dbReference type="EMBL" id="ALY07963.1"/>
    </source>
</evidence>
<proteinExistence type="predicted"/>